<dbReference type="EMBL" id="CASHTH010003903">
    <property type="protein sequence ID" value="CAI8051098.1"/>
    <property type="molecule type" value="Genomic_DNA"/>
</dbReference>
<keyword evidence="5" id="KW-0325">Glycoprotein</keyword>
<dbReference type="FunFam" id="3.10.250.10:FF:000007">
    <property type="entry name" value="Soluble scavenger receptor cysteine-rich domain-containing protein SSC5D"/>
    <property type="match status" value="3"/>
</dbReference>
<dbReference type="SUPFAM" id="SSF56487">
    <property type="entry name" value="SRCR-like"/>
    <property type="match status" value="8"/>
</dbReference>
<evidence type="ECO:0000256" key="3">
    <source>
        <dbReference type="ARBA" id="ARBA00023157"/>
    </source>
</evidence>
<dbReference type="FunFam" id="3.10.250.10:FF:000006">
    <property type="entry name" value="neurotrypsin isoform X2"/>
    <property type="match status" value="1"/>
</dbReference>
<evidence type="ECO:0000259" key="9">
    <source>
        <dbReference type="PROSITE" id="PS50287"/>
    </source>
</evidence>
<feature type="domain" description="SRCR" evidence="9">
    <location>
        <begin position="387"/>
        <end position="487"/>
    </location>
</feature>
<keyword evidence="3 6" id="KW-1015">Disulfide bond</keyword>
<evidence type="ECO:0000256" key="4">
    <source>
        <dbReference type="ARBA" id="ARBA00023170"/>
    </source>
</evidence>
<feature type="domain" description="SRCR" evidence="9">
    <location>
        <begin position="731"/>
        <end position="829"/>
    </location>
</feature>
<keyword evidence="4" id="KW-0675">Receptor</keyword>
<reference evidence="10" key="1">
    <citation type="submission" date="2023-03" db="EMBL/GenBank/DDBJ databases">
        <authorList>
            <person name="Steffen K."/>
            <person name="Cardenas P."/>
        </authorList>
    </citation>
    <scope>NUCLEOTIDE SEQUENCE</scope>
</reference>
<feature type="transmembrane region" description="Helical" evidence="7">
    <location>
        <begin position="986"/>
        <end position="1009"/>
    </location>
</feature>
<evidence type="ECO:0000256" key="2">
    <source>
        <dbReference type="ARBA" id="ARBA00022737"/>
    </source>
</evidence>
<evidence type="ECO:0000256" key="1">
    <source>
        <dbReference type="ARBA" id="ARBA00022729"/>
    </source>
</evidence>
<feature type="signal peptide" evidence="8">
    <location>
        <begin position="1"/>
        <end position="40"/>
    </location>
</feature>
<dbReference type="InterPro" id="IPR001190">
    <property type="entry name" value="SRCR"/>
</dbReference>
<evidence type="ECO:0000256" key="8">
    <source>
        <dbReference type="SAM" id="SignalP"/>
    </source>
</evidence>
<feature type="disulfide bond" evidence="6">
    <location>
        <begin position="412"/>
        <end position="476"/>
    </location>
</feature>
<dbReference type="FunFam" id="3.10.250.10:FF:000001">
    <property type="entry name" value="Lysyl oxidase 4 isoform X1"/>
    <property type="match status" value="2"/>
</dbReference>
<dbReference type="FunFam" id="3.10.250.10:FF:000009">
    <property type="entry name" value="WC1"/>
    <property type="match status" value="1"/>
</dbReference>
<evidence type="ECO:0000313" key="10">
    <source>
        <dbReference type="EMBL" id="CAI8051098.1"/>
    </source>
</evidence>
<evidence type="ECO:0000313" key="11">
    <source>
        <dbReference type="Proteomes" id="UP001174909"/>
    </source>
</evidence>
<dbReference type="Proteomes" id="UP001174909">
    <property type="component" value="Unassembled WGS sequence"/>
</dbReference>
<dbReference type="EMBL" id="CASHTH010003903">
    <property type="protein sequence ID" value="CAI8051097.1"/>
    <property type="molecule type" value="Genomic_DNA"/>
</dbReference>
<comment type="caution">
    <text evidence="6">Lacks conserved residue(s) required for the propagation of feature annotation.</text>
</comment>
<keyword evidence="11" id="KW-1185">Reference proteome</keyword>
<feature type="disulfide bond" evidence="6">
    <location>
        <begin position="573"/>
        <end position="583"/>
    </location>
</feature>
<feature type="domain" description="SRCR" evidence="9">
    <location>
        <begin position="163"/>
        <end position="265"/>
    </location>
</feature>
<dbReference type="PANTHER" id="PTHR19331">
    <property type="entry name" value="SCAVENGER RECEPTOR DOMAIN-CONTAINING"/>
    <property type="match status" value="1"/>
</dbReference>
<evidence type="ECO:0000256" key="7">
    <source>
        <dbReference type="SAM" id="Phobius"/>
    </source>
</evidence>
<dbReference type="SMART" id="SM00202">
    <property type="entry name" value="SR"/>
    <property type="match status" value="8"/>
</dbReference>
<name>A0AA35XA30_GEOBA</name>
<feature type="domain" description="SRCR" evidence="9">
    <location>
        <begin position="617"/>
        <end position="722"/>
    </location>
</feature>
<feature type="chain" id="PRO_5041588853" evidence="8">
    <location>
        <begin position="41"/>
        <end position="1053"/>
    </location>
</feature>
<dbReference type="Gene3D" id="3.10.250.10">
    <property type="entry name" value="SRCR-like domain"/>
    <property type="match status" value="8"/>
</dbReference>
<feature type="disulfide bond" evidence="6">
    <location>
        <begin position="234"/>
        <end position="244"/>
    </location>
</feature>
<organism evidence="10 11">
    <name type="scientific">Geodia barretti</name>
    <name type="common">Barrett's horny sponge</name>
    <dbReference type="NCBI Taxonomy" id="519541"/>
    <lineage>
        <taxon>Eukaryota</taxon>
        <taxon>Metazoa</taxon>
        <taxon>Porifera</taxon>
        <taxon>Demospongiae</taxon>
        <taxon>Heteroscleromorpha</taxon>
        <taxon>Tetractinellida</taxon>
        <taxon>Astrophorina</taxon>
        <taxon>Geodiidae</taxon>
        <taxon>Geodia</taxon>
    </lineage>
</organism>
<keyword evidence="7" id="KW-0812">Transmembrane</keyword>
<feature type="domain" description="SRCR" evidence="9">
    <location>
        <begin position="503"/>
        <end position="606"/>
    </location>
</feature>
<proteinExistence type="predicted"/>
<evidence type="ECO:0000256" key="5">
    <source>
        <dbReference type="ARBA" id="ARBA00023180"/>
    </source>
</evidence>
<comment type="caution">
    <text evidence="10">The sequence shown here is derived from an EMBL/GenBank/DDBJ whole genome shotgun (WGS) entry which is preliminary data.</text>
</comment>
<dbReference type="GO" id="GO:0016020">
    <property type="term" value="C:membrane"/>
    <property type="evidence" value="ECO:0007669"/>
    <property type="project" value="InterPro"/>
</dbReference>
<feature type="domain" description="SRCR" evidence="9">
    <location>
        <begin position="277"/>
        <end position="376"/>
    </location>
</feature>
<keyword evidence="2" id="KW-0677">Repeat</keyword>
<feature type="disulfide bond" evidence="6">
    <location>
        <begin position="425"/>
        <end position="486"/>
    </location>
</feature>
<accession>A0AA35XA30</accession>
<keyword evidence="1 8" id="KW-0732">Signal</keyword>
<dbReference type="InterPro" id="IPR036772">
    <property type="entry name" value="SRCR-like_dom_sf"/>
</dbReference>
<keyword evidence="7" id="KW-0472">Membrane</keyword>
<feature type="domain" description="SRCR" evidence="9">
    <location>
        <begin position="840"/>
        <end position="943"/>
    </location>
</feature>
<dbReference type="Pfam" id="PF00530">
    <property type="entry name" value="SRCR"/>
    <property type="match status" value="8"/>
</dbReference>
<protein>
    <submittedName>
        <fullName evidence="10">Deleted in malignant brain tumors 1 protein</fullName>
    </submittedName>
</protein>
<dbReference type="PRINTS" id="PR00258">
    <property type="entry name" value="SPERACTRCPTR"/>
</dbReference>
<feature type="disulfide bond" evidence="6">
    <location>
        <begin position="912"/>
        <end position="922"/>
    </location>
</feature>
<feature type="disulfide bond" evidence="6">
    <location>
        <begin position="345"/>
        <end position="355"/>
    </location>
</feature>
<dbReference type="PROSITE" id="PS00420">
    <property type="entry name" value="SRCR_1"/>
    <property type="match status" value="4"/>
</dbReference>
<dbReference type="PANTHER" id="PTHR19331:SF487">
    <property type="entry name" value="SOLUBLE SCAVENGER RECEPTOR CYSTEINE-RICH DOMAIN-CONTAINING PROTEIN SSC5D"/>
    <property type="match status" value="1"/>
</dbReference>
<sequence length="1053" mass="112974">MSVVNRTSSPCSHSASEAVAMWRRSTVLCATLALMAVCTAQIDDDCLDGDLRLRGGEKEHEGRVEICVSGEWGTVCDDLWDRYNAKVVCNQLGFNYSAAIAVSRAHYGEGSGPIFLDNVACSGREERLTDCVHNGLLEHNCGHHEDAGVYCQPVEEACLDGSIRLAGEREVQNEGRVEICNQGQWGTVCDDRWDRNDAAVACAQLGFLQNDAIPVSRAMYGQGIGYILYDEMDCTGLERNLSDCRSAGLLVNDCQHSEDAGVLCRPREDSPCSNGELRLTGGRDSTEGRVEFCFNGRWGTVCDDRFGDSDARVICRQLGFPAGYGQSGATFGQGAGPIFLDDLDCLGNETTLLSCRHDGVGFHNCQHSEDASVICLAAEERCIEGDVRLMNGDYPNEGRVEICISNHWGTVCDYLFDASDARVVCNQLGYTNGDVIQVQDGYYGAGRGMVWLSGLECSGNETRLLDCPLPYSSRSCSHSSDVSIICPITASGGTVGRCSDGAVRLVNGSLPNEGLVEICYNGRWGAICEDQWDTLDATVVCHQMGFPGDSVIAVGKSLFSSSSGPIFLDSVDCQGTESRLDECFDRSSLGTHSCRDVSGHAGVICPSIERTCDNGEVRLVGGGTLLEGRVEVCYNSRWGTVCDNMWDRRDARVVCRQVAGEYGLEYDDFFNPVAVRGSGFGRGSGPVFLTDLLCVGSEQNLLECRGAEVGVYDCSSAGIYCGLQPCKDGSLRLAEGLPGSNNTGRVEMCIRNVWAGLCDTGFDDRNAEFVCSQLGLPDKNAVSVGGDFFGHGHHISSWSVAYSCDNGSRGCSLRATTKTECPHVGVFCEQMVTRCRTGHVRVVGGANSSEGRVEVCLNGQWGKICDDSWDDNAAKVVCGQLNLPTIGAKAVVGSSIWGSSPSLDYVLDDVKCFGSESKLLDCHSSPVLSHNCLHTEEAGVTCHGKTSNSGQNKTLPTETSPAAVSCIRGGGGGEEDMYSSGQVAAIILPVVLVMMVVLVSSLAGMWLVLQRRKRSVNQSDQFPIARGQGIVQFNEFSSESESLDKISGTNTAI</sequence>
<feature type="disulfide bond" evidence="6">
    <location>
        <begin position="694"/>
        <end position="704"/>
    </location>
</feature>
<gene>
    <name evidence="10" type="ORF">GBAR_LOCUS28003</name>
</gene>
<dbReference type="PROSITE" id="PS50287">
    <property type="entry name" value="SRCR_2"/>
    <property type="match status" value="8"/>
</dbReference>
<keyword evidence="7" id="KW-1133">Transmembrane helix</keyword>
<feature type="disulfide bond" evidence="6">
    <location>
        <begin position="457"/>
        <end position="467"/>
    </location>
</feature>
<dbReference type="AlphaFoldDB" id="A0AA35XA30"/>
<feature type="disulfide bond" evidence="6">
    <location>
        <begin position="121"/>
        <end position="131"/>
    </location>
</feature>
<feature type="domain" description="SRCR" evidence="9">
    <location>
        <begin position="51"/>
        <end position="152"/>
    </location>
</feature>
<evidence type="ECO:0000256" key="6">
    <source>
        <dbReference type="PROSITE-ProRule" id="PRU00196"/>
    </source>
</evidence>